<keyword evidence="2" id="KW-0813">Transport</keyword>
<evidence type="ECO:0000313" key="9">
    <source>
        <dbReference type="Proteomes" id="UP000246991"/>
    </source>
</evidence>
<dbReference type="EMBL" id="PYWC01000010">
    <property type="protein sequence ID" value="PWW79186.1"/>
    <property type="molecule type" value="Genomic_DNA"/>
</dbReference>
<feature type="transmembrane region" description="Helical" evidence="6">
    <location>
        <begin position="292"/>
        <end position="313"/>
    </location>
</feature>
<evidence type="ECO:0000256" key="4">
    <source>
        <dbReference type="ARBA" id="ARBA00022989"/>
    </source>
</evidence>
<evidence type="ECO:0000256" key="5">
    <source>
        <dbReference type="ARBA" id="ARBA00023136"/>
    </source>
</evidence>
<proteinExistence type="predicted"/>
<feature type="transmembrane region" description="Helical" evidence="6">
    <location>
        <begin position="340"/>
        <end position="365"/>
    </location>
</feature>
<evidence type="ECO:0000256" key="6">
    <source>
        <dbReference type="SAM" id="Phobius"/>
    </source>
</evidence>
<accession>A0A317T1B1</accession>
<dbReference type="CDD" id="cd17330">
    <property type="entry name" value="MFS_SLC46_TetA_like"/>
    <property type="match status" value="1"/>
</dbReference>
<dbReference type="PANTHER" id="PTHR23504">
    <property type="entry name" value="MAJOR FACILITATOR SUPERFAMILY DOMAIN-CONTAINING PROTEIN 10"/>
    <property type="match status" value="1"/>
</dbReference>
<keyword evidence="4 6" id="KW-1133">Transmembrane helix</keyword>
<keyword evidence="9" id="KW-1185">Reference proteome</keyword>
<protein>
    <submittedName>
        <fullName evidence="8">MFS general substrate transporter</fullName>
    </submittedName>
</protein>
<dbReference type="Pfam" id="PF07690">
    <property type="entry name" value="MFS_1"/>
    <property type="match status" value="1"/>
</dbReference>
<dbReference type="GO" id="GO:0016020">
    <property type="term" value="C:membrane"/>
    <property type="evidence" value="ECO:0007669"/>
    <property type="project" value="UniProtKB-SubCell"/>
</dbReference>
<keyword evidence="3 6" id="KW-0812">Transmembrane</keyword>
<dbReference type="InterPro" id="IPR036259">
    <property type="entry name" value="MFS_trans_sf"/>
</dbReference>
<dbReference type="InterPro" id="IPR011701">
    <property type="entry name" value="MFS"/>
</dbReference>
<dbReference type="AlphaFoldDB" id="A0A317T1B1"/>
<feature type="transmembrane region" description="Helical" evidence="6">
    <location>
        <begin position="372"/>
        <end position="391"/>
    </location>
</feature>
<evidence type="ECO:0000256" key="3">
    <source>
        <dbReference type="ARBA" id="ARBA00022692"/>
    </source>
</evidence>
<dbReference type="SUPFAM" id="SSF103473">
    <property type="entry name" value="MFS general substrate transporter"/>
    <property type="match status" value="1"/>
</dbReference>
<feature type="transmembrane region" description="Helical" evidence="6">
    <location>
        <begin position="467"/>
        <end position="488"/>
    </location>
</feature>
<sequence>MAKPKLSPPVIRQLIILSICRLAEPVSLTSVSPYLYYMVKSFGIPHKDIPFYVGITFACFSLAQFFTGIFWGRVSDRFGRKPTMLLGLSGSLLFILIFGFSTSLPMAILARCFSGLVNGNVGILRTIVAEMVPQRELQPRAFSVMPLIWTMGSIVGPSIGGFLADPITNHPNWFKGEPPALLKKFPFCLPNLASAVIFVCGLFTGALFLKETLETKRNAPDRGRRIGKNMIRFFSLKSRRHRDDVPDETTSLFADSSSSRIDEEVNFPAEVIKDSGPPPLVQAFTFQSTVNIIMYCLLSLHSVTFDQLLPVLMSYPRDDTPRQGLKFAGGFAMPSSSIGLYYSIYGVIGMFLQFLIFPSVVGAFGPLRTLRCCSLVFLVLYFLVPFTLLLPRAHQHLALFLCIFVKGVSATFAFPCNTILLTNSSPSLRILGTLNGIAVALAALSKGVGPALGGVAFTLGQKTGYGILPWCLLSGVTTLGILPLVLLVEGECLPNKPLREDGDDETRPLAK</sequence>
<feature type="domain" description="Major facilitator superfamily (MFS) profile" evidence="7">
    <location>
        <begin position="13"/>
        <end position="492"/>
    </location>
</feature>
<evidence type="ECO:0000259" key="7">
    <source>
        <dbReference type="PROSITE" id="PS50850"/>
    </source>
</evidence>
<dbReference type="GO" id="GO:0022857">
    <property type="term" value="F:transmembrane transporter activity"/>
    <property type="evidence" value="ECO:0007669"/>
    <property type="project" value="InterPro"/>
</dbReference>
<keyword evidence="5 6" id="KW-0472">Membrane</keyword>
<feature type="transmembrane region" description="Helical" evidence="6">
    <location>
        <begin position="83"/>
        <end position="102"/>
    </location>
</feature>
<evidence type="ECO:0000256" key="1">
    <source>
        <dbReference type="ARBA" id="ARBA00004141"/>
    </source>
</evidence>
<gene>
    <name evidence="8" type="ORF">C7212DRAFT_272642</name>
</gene>
<dbReference type="OrthoDB" id="10262656at2759"/>
<dbReference type="PROSITE" id="PS50850">
    <property type="entry name" value="MFS"/>
    <property type="match status" value="1"/>
</dbReference>
<feature type="transmembrane region" description="Helical" evidence="6">
    <location>
        <begin position="184"/>
        <end position="209"/>
    </location>
</feature>
<feature type="transmembrane region" description="Helical" evidence="6">
    <location>
        <begin position="49"/>
        <end position="71"/>
    </location>
</feature>
<dbReference type="PANTHER" id="PTHR23504:SF8">
    <property type="entry name" value="TRANSPORTER, PUTATIVE (AFU_ORTHOLOGUE AFUA_1G03730)-RELATED"/>
    <property type="match status" value="1"/>
</dbReference>
<feature type="transmembrane region" description="Helical" evidence="6">
    <location>
        <begin position="428"/>
        <end position="447"/>
    </location>
</feature>
<dbReference type="InterPro" id="IPR020846">
    <property type="entry name" value="MFS_dom"/>
</dbReference>
<feature type="transmembrane region" description="Helical" evidence="6">
    <location>
        <begin position="141"/>
        <end position="164"/>
    </location>
</feature>
<dbReference type="Proteomes" id="UP000246991">
    <property type="component" value="Unassembled WGS sequence"/>
</dbReference>
<dbReference type="Gene3D" id="1.20.1250.20">
    <property type="entry name" value="MFS general substrate transporter like domains"/>
    <property type="match status" value="1"/>
</dbReference>
<comment type="subcellular location">
    <subcellularLocation>
        <location evidence="1">Membrane</location>
        <topology evidence="1">Multi-pass membrane protein</topology>
    </subcellularLocation>
</comment>
<evidence type="ECO:0000313" key="8">
    <source>
        <dbReference type="EMBL" id="PWW79186.1"/>
    </source>
</evidence>
<reference evidence="8 9" key="1">
    <citation type="submission" date="2018-03" db="EMBL/GenBank/DDBJ databases">
        <title>Genomes of Pezizomycetes fungi and the evolution of truffles.</title>
        <authorList>
            <person name="Murat C."/>
            <person name="Payen T."/>
            <person name="Noel B."/>
            <person name="Kuo A."/>
            <person name="Martin F.M."/>
        </authorList>
    </citation>
    <scope>NUCLEOTIDE SEQUENCE [LARGE SCALE GENOMIC DNA]</scope>
    <source>
        <strain evidence="8">091103-1</strain>
    </source>
</reference>
<feature type="transmembrane region" description="Helical" evidence="6">
    <location>
        <begin position="108"/>
        <end position="129"/>
    </location>
</feature>
<feature type="transmembrane region" description="Helical" evidence="6">
    <location>
        <begin position="397"/>
        <end position="416"/>
    </location>
</feature>
<evidence type="ECO:0000256" key="2">
    <source>
        <dbReference type="ARBA" id="ARBA00022448"/>
    </source>
</evidence>
<comment type="caution">
    <text evidence="8">The sequence shown here is derived from an EMBL/GenBank/DDBJ whole genome shotgun (WGS) entry which is preliminary data.</text>
</comment>
<organism evidence="8 9">
    <name type="scientific">Tuber magnatum</name>
    <name type="common">white Piedmont truffle</name>
    <dbReference type="NCBI Taxonomy" id="42249"/>
    <lineage>
        <taxon>Eukaryota</taxon>
        <taxon>Fungi</taxon>
        <taxon>Dikarya</taxon>
        <taxon>Ascomycota</taxon>
        <taxon>Pezizomycotina</taxon>
        <taxon>Pezizomycetes</taxon>
        <taxon>Pezizales</taxon>
        <taxon>Tuberaceae</taxon>
        <taxon>Tuber</taxon>
    </lineage>
</organism>
<name>A0A317T1B1_9PEZI</name>